<dbReference type="RefSeq" id="WP_248956707.1">
    <property type="nucleotide sequence ID" value="NZ_JAKIKU010000013.1"/>
</dbReference>
<keyword evidence="4" id="KW-1185">Reference proteome</keyword>
<keyword evidence="2" id="KW-1133">Transmembrane helix</keyword>
<evidence type="ECO:0000256" key="2">
    <source>
        <dbReference type="SAM" id="Phobius"/>
    </source>
</evidence>
<sequence length="244" mass="27088">MNIFCKVINKDIKEEIPKNCEQKKIENSISDQDLQRLYAVEFKSQSYSSFYNTTMEKDKSILTLSVAGIGFLITLLKLSDSLGYYDMAFFSIATVGFLISIFCIVTLFGKNADFIVDLAQEKDVTIKQHVLKQLDTWAIRTFYLAIIMSVCLGVSTSSTLFLKGEKEMTKETNINKTIETQGTPANESFTQAVDLTKSYQQATSLQDSFQGAGNLQSNTNAQTTAQSNNTGAAAMMPNTNSDKE</sequence>
<feature type="compositionally biased region" description="Low complexity" evidence="1">
    <location>
        <begin position="216"/>
        <end position="234"/>
    </location>
</feature>
<evidence type="ECO:0000256" key="1">
    <source>
        <dbReference type="SAM" id="MobiDB-lite"/>
    </source>
</evidence>
<feature type="transmembrane region" description="Helical" evidence="2">
    <location>
        <begin position="142"/>
        <end position="162"/>
    </location>
</feature>
<protein>
    <submittedName>
        <fullName evidence="3">Uncharacterized protein</fullName>
    </submittedName>
</protein>
<evidence type="ECO:0000313" key="4">
    <source>
        <dbReference type="Proteomes" id="UP001202134"/>
    </source>
</evidence>
<keyword evidence="2" id="KW-0812">Transmembrane</keyword>
<dbReference type="EMBL" id="JAKIKU010000013">
    <property type="protein sequence ID" value="MCL1047288.1"/>
    <property type="molecule type" value="Genomic_DNA"/>
</dbReference>
<feature type="transmembrane region" description="Helical" evidence="2">
    <location>
        <begin position="88"/>
        <end position="108"/>
    </location>
</feature>
<feature type="region of interest" description="Disordered" evidence="1">
    <location>
        <begin position="210"/>
        <end position="244"/>
    </location>
</feature>
<keyword evidence="2" id="KW-0472">Membrane</keyword>
<name>A0ABT0KU53_9GAMM</name>
<reference evidence="3 4" key="1">
    <citation type="submission" date="2022-01" db="EMBL/GenBank/DDBJ databases">
        <title>Whole genome-based taxonomy of the Shewanellaceae.</title>
        <authorList>
            <person name="Martin-Rodriguez A.J."/>
        </authorList>
    </citation>
    <scope>NUCLEOTIDE SEQUENCE [LARGE SCALE GENOMIC DNA]</scope>
    <source>
        <strain evidence="3 4">DSM 24955</strain>
    </source>
</reference>
<organism evidence="3 4">
    <name type="scientific">Shewanella electrodiphila</name>
    <dbReference type="NCBI Taxonomy" id="934143"/>
    <lineage>
        <taxon>Bacteria</taxon>
        <taxon>Pseudomonadati</taxon>
        <taxon>Pseudomonadota</taxon>
        <taxon>Gammaproteobacteria</taxon>
        <taxon>Alteromonadales</taxon>
        <taxon>Shewanellaceae</taxon>
        <taxon>Shewanella</taxon>
    </lineage>
</organism>
<evidence type="ECO:0000313" key="3">
    <source>
        <dbReference type="EMBL" id="MCL1047288.1"/>
    </source>
</evidence>
<gene>
    <name evidence="3" type="ORF">L2737_18470</name>
</gene>
<feature type="transmembrane region" description="Helical" evidence="2">
    <location>
        <begin position="60"/>
        <end position="76"/>
    </location>
</feature>
<comment type="caution">
    <text evidence="3">The sequence shown here is derived from an EMBL/GenBank/DDBJ whole genome shotgun (WGS) entry which is preliminary data.</text>
</comment>
<proteinExistence type="predicted"/>
<dbReference type="Proteomes" id="UP001202134">
    <property type="component" value="Unassembled WGS sequence"/>
</dbReference>
<accession>A0ABT0KU53</accession>